<proteinExistence type="predicted"/>
<evidence type="ECO:0000256" key="1">
    <source>
        <dbReference type="PROSITE-ProRule" id="PRU10100"/>
    </source>
</evidence>
<gene>
    <name evidence="3" type="ORF">HNAJ_LOCUS1545</name>
</gene>
<evidence type="ECO:0000313" key="3">
    <source>
        <dbReference type="EMBL" id="VDN97404.1"/>
    </source>
</evidence>
<dbReference type="PROSITE" id="PS00917">
    <property type="entry name" value="ASN_GLN_ASE_2"/>
    <property type="match status" value="1"/>
</dbReference>
<dbReference type="InterPro" id="IPR027474">
    <property type="entry name" value="L-asparaginase_N"/>
</dbReference>
<evidence type="ECO:0000259" key="2">
    <source>
        <dbReference type="Pfam" id="PF00710"/>
    </source>
</evidence>
<organism evidence="5">
    <name type="scientific">Rodentolepis nana</name>
    <name type="common">Dwarf tapeworm</name>
    <name type="synonym">Hymenolepis nana</name>
    <dbReference type="NCBI Taxonomy" id="102285"/>
    <lineage>
        <taxon>Eukaryota</taxon>
        <taxon>Metazoa</taxon>
        <taxon>Spiralia</taxon>
        <taxon>Lophotrochozoa</taxon>
        <taxon>Platyhelminthes</taxon>
        <taxon>Cestoda</taxon>
        <taxon>Eucestoda</taxon>
        <taxon>Cyclophyllidea</taxon>
        <taxon>Hymenolepididae</taxon>
        <taxon>Rodentolepis</taxon>
    </lineage>
</organism>
<dbReference type="InterPro" id="IPR006034">
    <property type="entry name" value="Asparaginase/glutaminase-like"/>
</dbReference>
<dbReference type="STRING" id="102285.A0A158QH59"/>
<dbReference type="PROSITE" id="PS51732">
    <property type="entry name" value="ASN_GLN_ASE_3"/>
    <property type="match status" value="1"/>
</dbReference>
<dbReference type="EMBL" id="UZAE01000612">
    <property type="protein sequence ID" value="VDN97404.1"/>
    <property type="molecule type" value="Genomic_DNA"/>
</dbReference>
<protein>
    <submittedName>
        <fullName evidence="5">Asparaginase domain-containing protein</fullName>
    </submittedName>
</protein>
<dbReference type="PANTHER" id="PTHR11707:SF28">
    <property type="entry name" value="60 KDA LYSOPHOSPHOLIPASE"/>
    <property type="match status" value="1"/>
</dbReference>
<dbReference type="AlphaFoldDB" id="A0A158QH59"/>
<name>A0A158QH59_RODNA</name>
<feature type="active site" evidence="1">
    <location>
        <position position="197"/>
    </location>
</feature>
<dbReference type="SMART" id="SM00870">
    <property type="entry name" value="Asparaginase"/>
    <property type="match status" value="1"/>
</dbReference>
<evidence type="ECO:0000313" key="5">
    <source>
        <dbReference type="WBParaSite" id="HNAJ_0000154601-mRNA-1"/>
    </source>
</evidence>
<dbReference type="InterPro" id="IPR036152">
    <property type="entry name" value="Asp/glu_Ase-like_sf"/>
</dbReference>
<dbReference type="InterPro" id="IPR027475">
    <property type="entry name" value="Asparaginase/glutaminase_AS2"/>
</dbReference>
<keyword evidence="4" id="KW-1185">Reference proteome</keyword>
<sequence>MATGRSRSIFSGIIQSFNSKLKFSNNSDLVGLDENAVPNRRSPLIYSQIVPLERSLLKFAASESGTTGVGTVLVINTGGAIGMQKVEDVYRPKQHFLTKYLIQMPIFNDLKFWDRAPKTTSEHSPDRGRYSTQTPSTVSVPLAMPLNENGRRIIYRFLEYNTLLDSSDCNLEVWIKLALDIEQFYDHFDGFVILHGTDTLPYAASALSFILENLSKPIVMTGSELPIDRLRNDGRHNLLGSLLIAGGGYDIPEVTVFVQNEGFLHSFISAVLGGSLLPIEFIADYETESFTTLFTIWKWVFDDFTKLRVPNSLFLILQLYRGNRIVKMATTDLVAFTSPNSKPLAEMKEVVNVYEDRIFRRTKHNSKKLTIQTNLCPDVAILRLFPSISVEAVRSFFKPPMKGKLHVV</sequence>
<dbReference type="Pfam" id="PF00710">
    <property type="entry name" value="Asparaginase"/>
    <property type="match status" value="1"/>
</dbReference>
<evidence type="ECO:0000313" key="4">
    <source>
        <dbReference type="Proteomes" id="UP000278807"/>
    </source>
</evidence>
<dbReference type="GO" id="GO:0004067">
    <property type="term" value="F:asparaginase activity"/>
    <property type="evidence" value="ECO:0007669"/>
    <property type="project" value="UniProtKB-UniRule"/>
</dbReference>
<dbReference type="OrthoDB" id="542841at2759"/>
<reference evidence="5" key="1">
    <citation type="submission" date="2016-04" db="UniProtKB">
        <authorList>
            <consortium name="WormBaseParasite"/>
        </authorList>
    </citation>
    <scope>IDENTIFICATION</scope>
</reference>
<dbReference type="SUPFAM" id="SSF53774">
    <property type="entry name" value="Glutaminase/Asparaginase"/>
    <property type="match status" value="1"/>
</dbReference>
<dbReference type="PANTHER" id="PTHR11707">
    <property type="entry name" value="L-ASPARAGINASE"/>
    <property type="match status" value="1"/>
</dbReference>
<feature type="domain" description="L-asparaginase N-terminal" evidence="2">
    <location>
        <begin position="72"/>
        <end position="356"/>
    </location>
</feature>
<dbReference type="PIRSF" id="PIRSF500176">
    <property type="entry name" value="L_ASNase"/>
    <property type="match status" value="1"/>
</dbReference>
<reference evidence="3 4" key="2">
    <citation type="submission" date="2018-11" db="EMBL/GenBank/DDBJ databases">
        <authorList>
            <consortium name="Pathogen Informatics"/>
        </authorList>
    </citation>
    <scope>NUCLEOTIDE SEQUENCE [LARGE SCALE GENOMIC DNA]</scope>
</reference>
<dbReference type="PRINTS" id="PR00139">
    <property type="entry name" value="ASNGLNASE"/>
</dbReference>
<dbReference type="Proteomes" id="UP000278807">
    <property type="component" value="Unassembled WGS sequence"/>
</dbReference>
<dbReference type="InterPro" id="IPR037152">
    <property type="entry name" value="L-asparaginase_N_sf"/>
</dbReference>
<dbReference type="WBParaSite" id="HNAJ_0000154601-mRNA-1">
    <property type="protein sequence ID" value="HNAJ_0000154601-mRNA-1"/>
    <property type="gene ID" value="HNAJ_0000154601"/>
</dbReference>
<dbReference type="PIRSF" id="PIRSF001220">
    <property type="entry name" value="L-ASNase_gatD"/>
    <property type="match status" value="1"/>
</dbReference>
<dbReference type="Gene3D" id="3.40.50.1170">
    <property type="entry name" value="L-asparaginase, N-terminal domain"/>
    <property type="match status" value="2"/>
</dbReference>
<accession>A0A158QH59</accession>